<reference evidence="1 2" key="1">
    <citation type="journal article" date="2016" name="Nat. Commun.">
        <title>Thousands of microbial genomes shed light on interconnected biogeochemical processes in an aquifer system.</title>
        <authorList>
            <person name="Anantharaman K."/>
            <person name="Brown C.T."/>
            <person name="Hug L.A."/>
            <person name="Sharon I."/>
            <person name="Castelle C.J."/>
            <person name="Probst A.J."/>
            <person name="Thomas B.C."/>
            <person name="Singh A."/>
            <person name="Wilkins M.J."/>
            <person name="Karaoz U."/>
            <person name="Brodie E.L."/>
            <person name="Williams K.H."/>
            <person name="Hubbard S.S."/>
            <person name="Banfield J.F."/>
        </authorList>
    </citation>
    <scope>NUCLEOTIDE SEQUENCE [LARGE SCALE GENOMIC DNA]</scope>
</reference>
<evidence type="ECO:0000313" key="1">
    <source>
        <dbReference type="EMBL" id="OGE77759.1"/>
    </source>
</evidence>
<name>A0A1F5NJC3_9BACT</name>
<proteinExistence type="predicted"/>
<dbReference type="Proteomes" id="UP000176864">
    <property type="component" value="Unassembled WGS sequence"/>
</dbReference>
<dbReference type="STRING" id="1817824.A2751_01750"/>
<evidence type="ECO:0000313" key="2">
    <source>
        <dbReference type="Proteomes" id="UP000176864"/>
    </source>
</evidence>
<protein>
    <submittedName>
        <fullName evidence="1">Uncharacterized protein</fullName>
    </submittedName>
</protein>
<dbReference type="EMBL" id="MFEK01000016">
    <property type="protein sequence ID" value="OGE77759.1"/>
    <property type="molecule type" value="Genomic_DNA"/>
</dbReference>
<comment type="caution">
    <text evidence="1">The sequence shown here is derived from an EMBL/GenBank/DDBJ whole genome shotgun (WGS) entry which is preliminary data.</text>
</comment>
<dbReference type="AlphaFoldDB" id="A0A1F5NJC3"/>
<organism evidence="1 2">
    <name type="scientific">Candidatus Doudnabacteria bacterium RIFCSPHIGHO2_01_FULL_46_14</name>
    <dbReference type="NCBI Taxonomy" id="1817824"/>
    <lineage>
        <taxon>Bacteria</taxon>
        <taxon>Candidatus Doudnaibacteriota</taxon>
    </lineage>
</organism>
<accession>A0A1F5NJC3</accession>
<gene>
    <name evidence="1" type="ORF">A2751_01750</name>
</gene>
<sequence length="216" mass="23889">MADAVGSKMIDKILHMAEEVSASFMGDWLAKMLWGTYTKPADIQLIKKAADLMAEGKSKEARDLLEARPGGWGDADEEIGIEDLTGLITARVITQAQAVAVGTYLGNLPQHVRTKFRLAHCTQKDSEIRMRKLTEFALLPNDADREAFLRGWGYYDRNAFEQTVHDLNARAEAANTVMDVNAATLRARINGGVGLGDIFAGHNVVERLINFFNPLR</sequence>